<dbReference type="Ensembl" id="ENSONIT00000069766.1">
    <property type="protein sequence ID" value="ENSONIP00000066162.1"/>
    <property type="gene ID" value="ENSONIG00000036022.1"/>
</dbReference>
<dbReference type="GeneTree" id="ENSGT00940000163288"/>
<dbReference type="GO" id="GO:0019825">
    <property type="term" value="F:oxygen binding"/>
    <property type="evidence" value="ECO:0007669"/>
    <property type="project" value="InterPro"/>
</dbReference>
<dbReference type="PRINTS" id="PR00612">
    <property type="entry name" value="ALPHAHAEM"/>
</dbReference>
<dbReference type="GO" id="GO:0004601">
    <property type="term" value="F:peroxidase activity"/>
    <property type="evidence" value="ECO:0007669"/>
    <property type="project" value="TreeGrafter"/>
</dbReference>
<dbReference type="Gene3D" id="1.10.490.10">
    <property type="entry name" value="Globins"/>
    <property type="match status" value="1"/>
</dbReference>
<evidence type="ECO:0000256" key="4">
    <source>
        <dbReference type="ARBA" id="ARBA00022621"/>
    </source>
</evidence>
<feature type="domain" description="Globin" evidence="8">
    <location>
        <begin position="28"/>
        <end position="169"/>
    </location>
</feature>
<dbReference type="GO" id="GO:0072562">
    <property type="term" value="C:blood microparticle"/>
    <property type="evidence" value="ECO:0007669"/>
    <property type="project" value="TreeGrafter"/>
</dbReference>
<dbReference type="PANTHER" id="PTHR11442:SF41">
    <property type="entry name" value="HEMOGLOBIN SUBUNIT ZETA"/>
    <property type="match status" value="1"/>
</dbReference>
<dbReference type="Proteomes" id="UP000005207">
    <property type="component" value="Linkage group LG4"/>
</dbReference>
<keyword evidence="10" id="KW-1185">Reference proteome</keyword>
<keyword evidence="3 7" id="KW-0349">Heme</keyword>
<evidence type="ECO:0000256" key="1">
    <source>
        <dbReference type="ARBA" id="ARBA00008705"/>
    </source>
</evidence>
<dbReference type="Pfam" id="PF00042">
    <property type="entry name" value="Globin"/>
    <property type="match status" value="1"/>
</dbReference>
<reference evidence="9" key="2">
    <citation type="submission" date="2025-08" db="UniProtKB">
        <authorList>
            <consortium name="Ensembl"/>
        </authorList>
    </citation>
    <scope>IDENTIFICATION</scope>
</reference>
<evidence type="ECO:0000256" key="5">
    <source>
        <dbReference type="ARBA" id="ARBA00022723"/>
    </source>
</evidence>
<dbReference type="InterPro" id="IPR000971">
    <property type="entry name" value="Globin"/>
</dbReference>
<proteinExistence type="inferred from homology"/>
<accession>A0A669E5G5</accession>
<dbReference type="PROSITE" id="PS01033">
    <property type="entry name" value="GLOBIN"/>
    <property type="match status" value="1"/>
</dbReference>
<reference evidence="9" key="3">
    <citation type="submission" date="2025-09" db="UniProtKB">
        <authorList>
            <consortium name="Ensembl"/>
        </authorList>
    </citation>
    <scope>IDENTIFICATION</scope>
</reference>
<evidence type="ECO:0000256" key="3">
    <source>
        <dbReference type="ARBA" id="ARBA00022617"/>
    </source>
</evidence>
<dbReference type="InterPro" id="IPR009050">
    <property type="entry name" value="Globin-like_sf"/>
</dbReference>
<evidence type="ECO:0000313" key="9">
    <source>
        <dbReference type="Ensembl" id="ENSONIP00000066162.1"/>
    </source>
</evidence>
<keyword evidence="2 7" id="KW-0813">Transport</keyword>
<evidence type="ECO:0000256" key="6">
    <source>
        <dbReference type="ARBA" id="ARBA00023004"/>
    </source>
</evidence>
<gene>
    <name evidence="9" type="primary">LOC100702974</name>
</gene>
<dbReference type="GO" id="GO:0005344">
    <property type="term" value="F:oxygen carrier activity"/>
    <property type="evidence" value="ECO:0007669"/>
    <property type="project" value="UniProtKB-KW"/>
</dbReference>
<dbReference type="FunFam" id="1.10.490.10:FF:000002">
    <property type="entry name" value="Hemoglobin subunit alpha"/>
    <property type="match status" value="1"/>
</dbReference>
<dbReference type="CDD" id="cd08927">
    <property type="entry name" value="Hb-alpha-like"/>
    <property type="match status" value="1"/>
</dbReference>
<dbReference type="GO" id="GO:0020037">
    <property type="term" value="F:heme binding"/>
    <property type="evidence" value="ECO:0007669"/>
    <property type="project" value="InterPro"/>
</dbReference>
<evidence type="ECO:0000259" key="8">
    <source>
        <dbReference type="PROSITE" id="PS01033"/>
    </source>
</evidence>
<dbReference type="GO" id="GO:0043177">
    <property type="term" value="F:organic acid binding"/>
    <property type="evidence" value="ECO:0007669"/>
    <property type="project" value="TreeGrafter"/>
</dbReference>
<dbReference type="GO" id="GO:0046872">
    <property type="term" value="F:metal ion binding"/>
    <property type="evidence" value="ECO:0007669"/>
    <property type="project" value="UniProtKB-KW"/>
</dbReference>
<keyword evidence="4 7" id="KW-0561">Oxygen transport</keyword>
<keyword evidence="5" id="KW-0479">Metal-binding</keyword>
<dbReference type="GO" id="GO:0005833">
    <property type="term" value="C:hemoglobin complex"/>
    <property type="evidence" value="ECO:0007669"/>
    <property type="project" value="InterPro"/>
</dbReference>
<dbReference type="InterPro" id="IPR050056">
    <property type="entry name" value="Hemoglobin_oxygen_transport"/>
</dbReference>
<evidence type="ECO:0000256" key="2">
    <source>
        <dbReference type="ARBA" id="ARBA00022448"/>
    </source>
</evidence>
<dbReference type="PANTHER" id="PTHR11442">
    <property type="entry name" value="HEMOGLOBIN FAMILY MEMBER"/>
    <property type="match status" value="1"/>
</dbReference>
<sequence length="169" mass="18488">MFRCIYKTPLFAANAALNLKKKSRGKMSLSAKDKETVKAFWAKVSGRAGDIGSDAVARMLTVYPQTKTYFSHWKDLSPGSAPVRKHGATVMAAVTDAVSKIDDLTGGLLSLSELHAFTLRVDPANFKVLSHNLLVVLSIMFPQDFTPEVHVAMDKFLAAVALALSEKYR</sequence>
<keyword evidence="6" id="KW-0408">Iron</keyword>
<evidence type="ECO:0000313" key="10">
    <source>
        <dbReference type="Proteomes" id="UP000005207"/>
    </source>
</evidence>
<reference evidence="10" key="1">
    <citation type="submission" date="2012-01" db="EMBL/GenBank/DDBJ databases">
        <title>The Genome Sequence of Oreochromis niloticus (Nile Tilapia).</title>
        <authorList>
            <consortium name="Broad Institute Genome Assembly Team"/>
            <consortium name="Broad Institute Sequencing Platform"/>
            <person name="Di Palma F."/>
            <person name="Johnson J."/>
            <person name="Lander E.S."/>
            <person name="Lindblad-Toh K."/>
        </authorList>
    </citation>
    <scope>NUCLEOTIDE SEQUENCE [LARGE SCALE GENOMIC DNA]</scope>
</reference>
<protein>
    <submittedName>
        <fullName evidence="9">Hemoglobin embryonic subunit alpha-like</fullName>
    </submittedName>
</protein>
<dbReference type="GO" id="GO:0031838">
    <property type="term" value="C:haptoglobin-hemoglobin complex"/>
    <property type="evidence" value="ECO:0007669"/>
    <property type="project" value="TreeGrafter"/>
</dbReference>
<dbReference type="AlphaFoldDB" id="A0A669E5G5"/>
<dbReference type="GO" id="GO:0031720">
    <property type="term" value="F:haptoglobin binding"/>
    <property type="evidence" value="ECO:0007669"/>
    <property type="project" value="TreeGrafter"/>
</dbReference>
<comment type="similarity">
    <text evidence="1 7">Belongs to the globin family.</text>
</comment>
<organism evidence="9 10">
    <name type="scientific">Oreochromis niloticus</name>
    <name type="common">Nile tilapia</name>
    <name type="synonym">Tilapia nilotica</name>
    <dbReference type="NCBI Taxonomy" id="8128"/>
    <lineage>
        <taxon>Eukaryota</taxon>
        <taxon>Metazoa</taxon>
        <taxon>Chordata</taxon>
        <taxon>Craniata</taxon>
        <taxon>Vertebrata</taxon>
        <taxon>Euteleostomi</taxon>
        <taxon>Actinopterygii</taxon>
        <taxon>Neopterygii</taxon>
        <taxon>Teleostei</taxon>
        <taxon>Neoteleostei</taxon>
        <taxon>Acanthomorphata</taxon>
        <taxon>Ovalentaria</taxon>
        <taxon>Cichlomorphae</taxon>
        <taxon>Cichliformes</taxon>
        <taxon>Cichlidae</taxon>
        <taxon>African cichlids</taxon>
        <taxon>Pseudocrenilabrinae</taxon>
        <taxon>Oreochromini</taxon>
        <taxon>Oreochromis</taxon>
    </lineage>
</organism>
<dbReference type="GO" id="GO:0042744">
    <property type="term" value="P:hydrogen peroxide catabolic process"/>
    <property type="evidence" value="ECO:0007669"/>
    <property type="project" value="TreeGrafter"/>
</dbReference>
<evidence type="ECO:0000256" key="7">
    <source>
        <dbReference type="RuleBase" id="RU000356"/>
    </source>
</evidence>
<dbReference type="SUPFAM" id="SSF46458">
    <property type="entry name" value="Globin-like"/>
    <property type="match status" value="1"/>
</dbReference>
<dbReference type="InterPro" id="IPR002338">
    <property type="entry name" value="Hemoglobin_a-typ"/>
</dbReference>
<dbReference type="InterPro" id="IPR012292">
    <property type="entry name" value="Globin/Proto"/>
</dbReference>
<name>A0A669E5G5_ORENI</name>